<sequence length="100" mass="11164">MARTLDKLISDQKPEIVKNARKKADDMLLGIHLAQLRERMQITQEDMANTLGVKQPTIAGMERKGRDVKLSTLKRYVEGAGGKLTVDVELPDGSHYGFNL</sequence>
<evidence type="ECO:0000259" key="1">
    <source>
        <dbReference type="PROSITE" id="PS50943"/>
    </source>
</evidence>
<dbReference type="Proteomes" id="UP000092544">
    <property type="component" value="Unassembled WGS sequence"/>
</dbReference>
<dbReference type="CDD" id="cd00093">
    <property type="entry name" value="HTH_XRE"/>
    <property type="match status" value="1"/>
</dbReference>
<proteinExistence type="predicted"/>
<dbReference type="InterPro" id="IPR010982">
    <property type="entry name" value="Lambda_DNA-bd_dom_sf"/>
</dbReference>
<dbReference type="InterPro" id="IPR001387">
    <property type="entry name" value="Cro/C1-type_HTH"/>
</dbReference>
<dbReference type="EMBL" id="FLOB01000001">
    <property type="protein sequence ID" value="SBS26666.1"/>
    <property type="molecule type" value="Genomic_DNA"/>
</dbReference>
<protein>
    <submittedName>
        <fullName evidence="2">Antitoxin HigA</fullName>
    </submittedName>
</protein>
<dbReference type="SMART" id="SM00530">
    <property type="entry name" value="HTH_XRE"/>
    <property type="match status" value="1"/>
</dbReference>
<dbReference type="GO" id="GO:0003677">
    <property type="term" value="F:DNA binding"/>
    <property type="evidence" value="ECO:0007669"/>
    <property type="project" value="InterPro"/>
</dbReference>
<dbReference type="OrthoDB" id="129597at2"/>
<accession>A0A1A8T5W9</accession>
<dbReference type="PROSITE" id="PS50943">
    <property type="entry name" value="HTH_CROC1"/>
    <property type="match status" value="1"/>
</dbReference>
<dbReference type="STRING" id="1792290.MSP8886_00668"/>
<keyword evidence="3" id="KW-1185">Reference proteome</keyword>
<name>A0A1A8T5W9_9GAMM</name>
<dbReference type="AlphaFoldDB" id="A0A1A8T5W9"/>
<dbReference type="Pfam" id="PF01381">
    <property type="entry name" value="HTH_3"/>
    <property type="match status" value="1"/>
</dbReference>
<dbReference type="RefSeq" id="WP_067012627.1">
    <property type="nucleotide sequence ID" value="NZ_FLOB01000001.1"/>
</dbReference>
<gene>
    <name evidence="2" type="primary">higA</name>
    <name evidence="2" type="ORF">MSP8886_00668</name>
</gene>
<evidence type="ECO:0000313" key="2">
    <source>
        <dbReference type="EMBL" id="SBS26666.1"/>
    </source>
</evidence>
<dbReference type="Gene3D" id="1.10.260.40">
    <property type="entry name" value="lambda repressor-like DNA-binding domains"/>
    <property type="match status" value="1"/>
</dbReference>
<dbReference type="SUPFAM" id="SSF47413">
    <property type="entry name" value="lambda repressor-like DNA-binding domains"/>
    <property type="match status" value="1"/>
</dbReference>
<evidence type="ECO:0000313" key="3">
    <source>
        <dbReference type="Proteomes" id="UP000092544"/>
    </source>
</evidence>
<feature type="domain" description="HTH cro/C1-type" evidence="1">
    <location>
        <begin position="33"/>
        <end position="90"/>
    </location>
</feature>
<organism evidence="2 3">
    <name type="scientific">Marinomonas spartinae</name>
    <dbReference type="NCBI Taxonomy" id="1792290"/>
    <lineage>
        <taxon>Bacteria</taxon>
        <taxon>Pseudomonadati</taxon>
        <taxon>Pseudomonadota</taxon>
        <taxon>Gammaproteobacteria</taxon>
        <taxon>Oceanospirillales</taxon>
        <taxon>Oceanospirillaceae</taxon>
        <taxon>Marinomonas</taxon>
    </lineage>
</organism>
<reference evidence="2 3" key="1">
    <citation type="submission" date="2016-06" db="EMBL/GenBank/DDBJ databases">
        <authorList>
            <person name="Kjaerup R.B."/>
            <person name="Dalgaard T.S."/>
            <person name="Juul-Madsen H.R."/>
        </authorList>
    </citation>
    <scope>NUCLEOTIDE SEQUENCE [LARGE SCALE GENOMIC DNA]</scope>
    <source>
        <strain evidence="2 3">CECT 8886</strain>
    </source>
</reference>